<keyword evidence="7" id="KW-0378">Hydrolase</keyword>
<feature type="non-terminal residue" evidence="16">
    <location>
        <position position="1"/>
    </location>
</feature>
<dbReference type="Pfam" id="PF08246">
    <property type="entry name" value="Inhibitor_I29"/>
    <property type="match status" value="1"/>
</dbReference>
<dbReference type="Pfam" id="PF00112">
    <property type="entry name" value="Peptidase_C1"/>
    <property type="match status" value="1"/>
</dbReference>
<dbReference type="FunFam" id="2.10.25.160:FF:000002">
    <property type="entry name" value="Cysteine protease 1"/>
    <property type="match status" value="1"/>
</dbReference>
<gene>
    <name evidence="16" type="primary">RD21C</name>
    <name evidence="16" type="ORF">SDJN03_18301</name>
</gene>
<dbReference type="GO" id="GO:0005886">
    <property type="term" value="C:plasma membrane"/>
    <property type="evidence" value="ECO:0007669"/>
    <property type="project" value="UniProtKB-SubCell"/>
</dbReference>
<feature type="signal peptide" evidence="14">
    <location>
        <begin position="1"/>
        <end position="22"/>
    </location>
</feature>
<dbReference type="PROSITE" id="PS00194">
    <property type="entry name" value="THIOREDOXIN_1"/>
    <property type="match status" value="1"/>
</dbReference>
<dbReference type="SMART" id="SM00848">
    <property type="entry name" value="Inhibitor_I29"/>
    <property type="match status" value="1"/>
</dbReference>
<dbReference type="EMBL" id="JAGKQH010000012">
    <property type="protein sequence ID" value="KAG6585568.1"/>
    <property type="molecule type" value="Genomic_DNA"/>
</dbReference>
<evidence type="ECO:0000256" key="12">
    <source>
        <dbReference type="ARBA" id="ARBA00023180"/>
    </source>
</evidence>
<keyword evidence="10" id="KW-0472">Membrane</keyword>
<dbReference type="InterPro" id="IPR025661">
    <property type="entry name" value="Pept_asp_AS"/>
</dbReference>
<dbReference type="FunFam" id="3.40.30.10:FF:000245">
    <property type="entry name" value="Thioredoxin"/>
    <property type="match status" value="1"/>
</dbReference>
<dbReference type="PROSITE" id="PS00139">
    <property type="entry name" value="THIOL_PROTEASE_CYS"/>
    <property type="match status" value="1"/>
</dbReference>
<dbReference type="GO" id="GO:0010623">
    <property type="term" value="P:programmed cell death involved in cell development"/>
    <property type="evidence" value="ECO:0007669"/>
    <property type="project" value="UniProtKB-ARBA"/>
</dbReference>
<evidence type="ECO:0000256" key="13">
    <source>
        <dbReference type="ARBA" id="ARBA00023284"/>
    </source>
</evidence>
<keyword evidence="4" id="KW-0926">Vacuole</keyword>
<dbReference type="PROSITE" id="PS51352">
    <property type="entry name" value="THIOREDOXIN_2"/>
    <property type="match status" value="1"/>
</dbReference>
<keyword evidence="3" id="KW-1003">Cell membrane</keyword>
<dbReference type="FunFam" id="3.90.70.10:FF:000055">
    <property type="entry name" value="cysteine protease XCP2"/>
    <property type="match status" value="1"/>
</dbReference>
<dbReference type="CDD" id="cd02947">
    <property type="entry name" value="TRX_family"/>
    <property type="match status" value="1"/>
</dbReference>
<feature type="domain" description="Thioredoxin" evidence="15">
    <location>
        <begin position="428"/>
        <end position="553"/>
    </location>
</feature>
<dbReference type="SMART" id="SM00277">
    <property type="entry name" value="GRAN"/>
    <property type="match status" value="1"/>
</dbReference>
<sequence length="559" mass="61417">MANLSFHFVIAFLFLLRHFSATSDISELFEIWCTEHGKSYSSAEEKLYRLGVFADNYEFVTHHNNQGNSSYTLSLNAYADITHHEFKAARLGLSSALRSSWPVSPQEPYLHRDVPESLDWRKKGAVTAVKDQGSCGACWSFSATGAIEGINQIRTGSLISVSEQELIDCDRSYNSGCGGGLMDYAYQFVIKNHGIDTEDDYPFQGRDGSCRKDKLNRKVVTIDGYSDVPPNNEEKLLQAVAIQPVSVGICGSERAFQLYSKGIFSGPCSTSLDHAVLIVGYGSENGVDYWIVKNSWGKRWGMDGYIHMQRNSGNSEGVCGINMLASYPTKTSPNPPPSPPPGPTKCSFLTSCAAGETCCCAKEFFGLCLSWKCCGLSSAVCCKDGRHCCPFDYPICDTQRNLCLKRTMNGTRTEALENRSPSGTSVRPLQDTHSFFFEAMAVEGQVIPLRDAKEFDVIIDKEKESGKLIVIDFTASWCPPCRIIAPVFAELAKAHVNVTFLKVDVDNVKEIAERFEVNAMPTFVFLKGGKEVHRIVGADKVELGVKVLELSAAPATSAA</sequence>
<evidence type="ECO:0000256" key="8">
    <source>
        <dbReference type="ARBA" id="ARBA00022807"/>
    </source>
</evidence>
<evidence type="ECO:0000256" key="7">
    <source>
        <dbReference type="ARBA" id="ARBA00022801"/>
    </source>
</evidence>
<evidence type="ECO:0000256" key="11">
    <source>
        <dbReference type="ARBA" id="ARBA00023157"/>
    </source>
</evidence>
<dbReference type="InterPro" id="IPR000169">
    <property type="entry name" value="Pept_cys_AS"/>
</dbReference>
<name>A0AAV6MSZ9_9ROSI</name>
<dbReference type="GO" id="GO:0008234">
    <property type="term" value="F:cysteine-type peptidase activity"/>
    <property type="evidence" value="ECO:0007669"/>
    <property type="project" value="UniProtKB-KW"/>
</dbReference>
<comment type="subcellular location">
    <subcellularLocation>
        <location evidence="2">Cell membrane</location>
    </subcellularLocation>
    <subcellularLocation>
        <location evidence="1">Vacuole</location>
    </subcellularLocation>
</comment>
<dbReference type="GO" id="GO:0005773">
    <property type="term" value="C:vacuole"/>
    <property type="evidence" value="ECO:0007669"/>
    <property type="project" value="UniProtKB-SubCell"/>
</dbReference>
<dbReference type="PROSITE" id="PS00640">
    <property type="entry name" value="THIOL_PROTEASE_ASN"/>
    <property type="match status" value="1"/>
</dbReference>
<keyword evidence="9" id="KW-0813">Transport</keyword>
<evidence type="ECO:0000259" key="15">
    <source>
        <dbReference type="PROSITE" id="PS51352"/>
    </source>
</evidence>
<dbReference type="AlphaFoldDB" id="A0AAV6MSZ9"/>
<evidence type="ECO:0000256" key="10">
    <source>
        <dbReference type="ARBA" id="ARBA00023136"/>
    </source>
</evidence>
<proteinExistence type="predicted"/>
<dbReference type="PROSITE" id="PS00639">
    <property type="entry name" value="THIOL_PROTEASE_HIS"/>
    <property type="match status" value="1"/>
</dbReference>
<evidence type="ECO:0000313" key="16">
    <source>
        <dbReference type="EMBL" id="KAG6585568.1"/>
    </source>
</evidence>
<protein>
    <submittedName>
        <fullName evidence="16">Cysteine protease RD21C</fullName>
    </submittedName>
</protein>
<evidence type="ECO:0000256" key="14">
    <source>
        <dbReference type="SAM" id="SignalP"/>
    </source>
</evidence>
<keyword evidence="8" id="KW-0788">Thiol protease</keyword>
<keyword evidence="17" id="KW-1185">Reference proteome</keyword>
<dbReference type="GO" id="GO:0006508">
    <property type="term" value="P:proteolysis"/>
    <property type="evidence" value="ECO:0007669"/>
    <property type="project" value="UniProtKB-KW"/>
</dbReference>
<evidence type="ECO:0000256" key="4">
    <source>
        <dbReference type="ARBA" id="ARBA00022554"/>
    </source>
</evidence>
<evidence type="ECO:0000256" key="3">
    <source>
        <dbReference type="ARBA" id="ARBA00022475"/>
    </source>
</evidence>
<evidence type="ECO:0000256" key="2">
    <source>
        <dbReference type="ARBA" id="ARBA00004236"/>
    </source>
</evidence>
<dbReference type="InterPro" id="IPR013766">
    <property type="entry name" value="Thioredoxin_domain"/>
</dbReference>
<evidence type="ECO:0000256" key="5">
    <source>
        <dbReference type="ARBA" id="ARBA00022670"/>
    </source>
</evidence>
<keyword evidence="12" id="KW-0325">Glycoprotein</keyword>
<keyword evidence="9" id="KW-0249">Electron transport</keyword>
<dbReference type="Pfam" id="PF00085">
    <property type="entry name" value="Thioredoxin"/>
    <property type="match status" value="1"/>
</dbReference>
<dbReference type="InterPro" id="IPR013201">
    <property type="entry name" value="Prot_inhib_I29"/>
</dbReference>
<dbReference type="InterPro" id="IPR013128">
    <property type="entry name" value="Peptidase_C1A"/>
</dbReference>
<organism evidence="16 17">
    <name type="scientific">Cucurbita argyrosperma subsp. sororia</name>
    <dbReference type="NCBI Taxonomy" id="37648"/>
    <lineage>
        <taxon>Eukaryota</taxon>
        <taxon>Viridiplantae</taxon>
        <taxon>Streptophyta</taxon>
        <taxon>Embryophyta</taxon>
        <taxon>Tracheophyta</taxon>
        <taxon>Spermatophyta</taxon>
        <taxon>Magnoliopsida</taxon>
        <taxon>eudicotyledons</taxon>
        <taxon>Gunneridae</taxon>
        <taxon>Pentapetalae</taxon>
        <taxon>rosids</taxon>
        <taxon>fabids</taxon>
        <taxon>Cucurbitales</taxon>
        <taxon>Cucurbitaceae</taxon>
        <taxon>Cucurbiteae</taxon>
        <taxon>Cucurbita</taxon>
    </lineage>
</organism>
<keyword evidence="11" id="KW-1015">Disulfide bond</keyword>
<comment type="caution">
    <text evidence="16">The sequence shown here is derived from an EMBL/GenBank/DDBJ whole genome shotgun (WGS) entry which is preliminary data.</text>
</comment>
<feature type="chain" id="PRO_5043944317" evidence="14">
    <location>
        <begin position="23"/>
        <end position="559"/>
    </location>
</feature>
<reference evidence="16 17" key="1">
    <citation type="journal article" date="2021" name="Hortic Res">
        <title>The domestication of Cucurbita argyrosperma as revealed by the genome of its wild relative.</title>
        <authorList>
            <person name="Barrera-Redondo J."/>
            <person name="Sanchez-de la Vega G."/>
            <person name="Aguirre-Liguori J.A."/>
            <person name="Castellanos-Morales G."/>
            <person name="Gutierrez-Guerrero Y.T."/>
            <person name="Aguirre-Dugua X."/>
            <person name="Aguirre-Planter E."/>
            <person name="Tenaillon M.I."/>
            <person name="Lira-Saade R."/>
            <person name="Eguiarte L.E."/>
        </authorList>
    </citation>
    <scope>NUCLEOTIDE SEQUENCE [LARGE SCALE GENOMIC DNA]</scope>
    <source>
        <strain evidence="16">JBR-2021</strain>
    </source>
</reference>
<evidence type="ECO:0000256" key="9">
    <source>
        <dbReference type="ARBA" id="ARBA00022982"/>
    </source>
</evidence>
<dbReference type="Pfam" id="PF00396">
    <property type="entry name" value="Granulin"/>
    <property type="match status" value="1"/>
</dbReference>
<evidence type="ECO:0000256" key="1">
    <source>
        <dbReference type="ARBA" id="ARBA00004116"/>
    </source>
</evidence>
<dbReference type="SMART" id="SM00645">
    <property type="entry name" value="Pept_C1"/>
    <property type="match status" value="1"/>
</dbReference>
<evidence type="ECO:0000256" key="6">
    <source>
        <dbReference type="ARBA" id="ARBA00022729"/>
    </source>
</evidence>
<dbReference type="InterPro" id="IPR039417">
    <property type="entry name" value="Peptidase_C1A_papain-like"/>
</dbReference>
<dbReference type="CDD" id="cd02248">
    <property type="entry name" value="Peptidase_C1A"/>
    <property type="match status" value="1"/>
</dbReference>
<dbReference type="InterPro" id="IPR025660">
    <property type="entry name" value="Pept_his_AS"/>
</dbReference>
<keyword evidence="6 14" id="KW-0732">Signal</keyword>
<dbReference type="InterPro" id="IPR000118">
    <property type="entry name" value="Granulin"/>
</dbReference>
<dbReference type="InterPro" id="IPR017937">
    <property type="entry name" value="Thioredoxin_CS"/>
</dbReference>
<dbReference type="InterPro" id="IPR000668">
    <property type="entry name" value="Peptidase_C1A_C"/>
</dbReference>
<accession>A0AAV6MSZ9</accession>
<dbReference type="PANTHER" id="PTHR12411">
    <property type="entry name" value="CYSTEINE PROTEASE FAMILY C1-RELATED"/>
    <property type="match status" value="1"/>
</dbReference>
<keyword evidence="13" id="KW-0676">Redox-active center</keyword>
<dbReference type="Proteomes" id="UP000685013">
    <property type="component" value="Chromosome 12"/>
</dbReference>
<evidence type="ECO:0000313" key="17">
    <source>
        <dbReference type="Proteomes" id="UP000685013"/>
    </source>
</evidence>
<keyword evidence="5 16" id="KW-0645">Protease</keyword>